<evidence type="ECO:0000313" key="2">
    <source>
        <dbReference type="Proteomes" id="UP001516400"/>
    </source>
</evidence>
<organism evidence="1 2">
    <name type="scientific">Cryptolaemus montrouzieri</name>
    <dbReference type="NCBI Taxonomy" id="559131"/>
    <lineage>
        <taxon>Eukaryota</taxon>
        <taxon>Metazoa</taxon>
        <taxon>Ecdysozoa</taxon>
        <taxon>Arthropoda</taxon>
        <taxon>Hexapoda</taxon>
        <taxon>Insecta</taxon>
        <taxon>Pterygota</taxon>
        <taxon>Neoptera</taxon>
        <taxon>Endopterygota</taxon>
        <taxon>Coleoptera</taxon>
        <taxon>Polyphaga</taxon>
        <taxon>Cucujiformia</taxon>
        <taxon>Coccinelloidea</taxon>
        <taxon>Coccinellidae</taxon>
        <taxon>Scymninae</taxon>
        <taxon>Scymnini</taxon>
        <taxon>Cryptolaemus</taxon>
    </lineage>
</organism>
<dbReference type="EMBL" id="JABFTP020000042">
    <property type="protein sequence ID" value="KAL3271418.1"/>
    <property type="molecule type" value="Genomic_DNA"/>
</dbReference>
<sequence>MGNITIDCLNDCLSILFAEDAVVSVECENLDVALGLGGRVRERASEWFSGNGLSMSVDRTKEVVFSLRPTDCSTVGFLGLHLDTHLTWSVHIDHLSSKLSRNIYVLRNLSISRFARPI</sequence>
<proteinExistence type="predicted"/>
<accession>A0ABD2MY96</accession>
<reference evidence="1 2" key="1">
    <citation type="journal article" date="2021" name="BMC Biol.">
        <title>Horizontally acquired antibacterial genes associated with adaptive radiation of ladybird beetles.</title>
        <authorList>
            <person name="Li H.S."/>
            <person name="Tang X.F."/>
            <person name="Huang Y.H."/>
            <person name="Xu Z.Y."/>
            <person name="Chen M.L."/>
            <person name="Du X.Y."/>
            <person name="Qiu B.Y."/>
            <person name="Chen P.T."/>
            <person name="Zhang W."/>
            <person name="Slipinski A."/>
            <person name="Escalona H.E."/>
            <person name="Waterhouse R.M."/>
            <person name="Zwick A."/>
            <person name="Pang H."/>
        </authorList>
    </citation>
    <scope>NUCLEOTIDE SEQUENCE [LARGE SCALE GENOMIC DNA]</scope>
    <source>
        <strain evidence="1">SYSU2018</strain>
    </source>
</reference>
<protein>
    <recommendedName>
        <fullName evidence="3">Reverse transcriptase</fullName>
    </recommendedName>
</protein>
<dbReference type="AlphaFoldDB" id="A0ABD2MY96"/>
<evidence type="ECO:0008006" key="3">
    <source>
        <dbReference type="Google" id="ProtNLM"/>
    </source>
</evidence>
<keyword evidence="2" id="KW-1185">Reference proteome</keyword>
<gene>
    <name evidence="1" type="ORF">HHI36_021897</name>
</gene>
<evidence type="ECO:0000313" key="1">
    <source>
        <dbReference type="EMBL" id="KAL3271418.1"/>
    </source>
</evidence>
<comment type="caution">
    <text evidence="1">The sequence shown here is derived from an EMBL/GenBank/DDBJ whole genome shotgun (WGS) entry which is preliminary data.</text>
</comment>
<name>A0ABD2MY96_9CUCU</name>
<dbReference type="Proteomes" id="UP001516400">
    <property type="component" value="Unassembled WGS sequence"/>
</dbReference>